<name>M2RJ22_CERS8</name>
<feature type="compositionally biased region" description="Polar residues" evidence="2">
    <location>
        <begin position="149"/>
        <end position="160"/>
    </location>
</feature>
<dbReference type="GO" id="GO:0008270">
    <property type="term" value="F:zinc ion binding"/>
    <property type="evidence" value="ECO:0007669"/>
    <property type="project" value="UniProtKB-KW"/>
</dbReference>
<feature type="compositionally biased region" description="Low complexity" evidence="2">
    <location>
        <begin position="481"/>
        <end position="510"/>
    </location>
</feature>
<feature type="compositionally biased region" description="Low complexity" evidence="2">
    <location>
        <begin position="263"/>
        <end position="281"/>
    </location>
</feature>
<dbReference type="PROSITE" id="PS50089">
    <property type="entry name" value="ZF_RING_2"/>
    <property type="match status" value="1"/>
</dbReference>
<dbReference type="Gene3D" id="3.40.50.410">
    <property type="entry name" value="von Willebrand factor, type A domain"/>
    <property type="match status" value="1"/>
</dbReference>
<feature type="region of interest" description="Disordered" evidence="2">
    <location>
        <begin position="481"/>
        <end position="522"/>
    </location>
</feature>
<feature type="domain" description="RING-type" evidence="3">
    <location>
        <begin position="21"/>
        <end position="83"/>
    </location>
</feature>
<dbReference type="GO" id="GO:0005085">
    <property type="term" value="F:guanyl-nucleotide exchange factor activity"/>
    <property type="evidence" value="ECO:0007669"/>
    <property type="project" value="InterPro"/>
</dbReference>
<gene>
    <name evidence="5" type="ORF">CERSUDRAFT_112554</name>
</gene>
<reference evidence="5 6" key="1">
    <citation type="journal article" date="2012" name="Proc. Natl. Acad. Sci. U.S.A.">
        <title>Comparative genomics of Ceriporiopsis subvermispora and Phanerochaete chrysosporium provide insight into selective ligninolysis.</title>
        <authorList>
            <person name="Fernandez-Fueyo E."/>
            <person name="Ruiz-Duenas F.J."/>
            <person name="Ferreira P."/>
            <person name="Floudas D."/>
            <person name="Hibbett D.S."/>
            <person name="Canessa P."/>
            <person name="Larrondo L.F."/>
            <person name="James T.Y."/>
            <person name="Seelenfreund D."/>
            <person name="Lobos S."/>
            <person name="Polanco R."/>
            <person name="Tello M."/>
            <person name="Honda Y."/>
            <person name="Watanabe T."/>
            <person name="Watanabe T."/>
            <person name="Ryu J.S."/>
            <person name="Kubicek C.P."/>
            <person name="Schmoll M."/>
            <person name="Gaskell J."/>
            <person name="Hammel K.E."/>
            <person name="St John F.J."/>
            <person name="Vanden Wymelenberg A."/>
            <person name="Sabat G."/>
            <person name="Splinter BonDurant S."/>
            <person name="Syed K."/>
            <person name="Yadav J.S."/>
            <person name="Doddapaneni H."/>
            <person name="Subramanian V."/>
            <person name="Lavin J.L."/>
            <person name="Oguiza J.A."/>
            <person name="Perez G."/>
            <person name="Pisabarro A.G."/>
            <person name="Ramirez L."/>
            <person name="Santoyo F."/>
            <person name="Master E."/>
            <person name="Coutinho P.M."/>
            <person name="Henrissat B."/>
            <person name="Lombard V."/>
            <person name="Magnuson J.K."/>
            <person name="Kuees U."/>
            <person name="Hori C."/>
            <person name="Igarashi K."/>
            <person name="Samejima M."/>
            <person name="Held B.W."/>
            <person name="Barry K.W."/>
            <person name="LaButti K.M."/>
            <person name="Lapidus A."/>
            <person name="Lindquist E.A."/>
            <person name="Lucas S.M."/>
            <person name="Riley R."/>
            <person name="Salamov A.A."/>
            <person name="Hoffmeister D."/>
            <person name="Schwenk D."/>
            <person name="Hadar Y."/>
            <person name="Yarden O."/>
            <person name="de Vries R.P."/>
            <person name="Wiebenga A."/>
            <person name="Stenlid J."/>
            <person name="Eastwood D."/>
            <person name="Grigoriev I.V."/>
            <person name="Berka R.M."/>
            <person name="Blanchette R.A."/>
            <person name="Kersten P."/>
            <person name="Martinez A.T."/>
            <person name="Vicuna R."/>
            <person name="Cullen D."/>
        </authorList>
    </citation>
    <scope>NUCLEOTIDE SEQUENCE [LARGE SCALE GENOMIC DNA]</scope>
    <source>
        <strain evidence="5 6">B</strain>
    </source>
</reference>
<proteinExistence type="predicted"/>
<feature type="compositionally biased region" description="Polar residues" evidence="2">
    <location>
        <begin position="253"/>
        <end position="262"/>
    </location>
</feature>
<dbReference type="Proteomes" id="UP000016930">
    <property type="component" value="Unassembled WGS sequence"/>
</dbReference>
<dbReference type="InterPro" id="IPR001841">
    <property type="entry name" value="Znf_RING"/>
</dbReference>
<dbReference type="SUPFAM" id="SSF53300">
    <property type="entry name" value="vWA-like"/>
    <property type="match status" value="1"/>
</dbReference>
<feature type="domain" description="VWFA" evidence="4">
    <location>
        <begin position="565"/>
        <end position="762"/>
    </location>
</feature>
<dbReference type="Pfam" id="PF15411">
    <property type="entry name" value="PH_10"/>
    <property type="match status" value="1"/>
</dbReference>
<dbReference type="AlphaFoldDB" id="M2RJ22"/>
<dbReference type="InterPro" id="IPR036465">
    <property type="entry name" value="vWFA_dom_sf"/>
</dbReference>
<evidence type="ECO:0000259" key="4">
    <source>
        <dbReference type="PROSITE" id="PS50234"/>
    </source>
</evidence>
<dbReference type="InterPro" id="IPR033511">
    <property type="entry name" value="Cdc24/Scd1_PH_dom"/>
</dbReference>
<keyword evidence="1" id="KW-0479">Metal-binding</keyword>
<dbReference type="SUPFAM" id="SSF57850">
    <property type="entry name" value="RING/U-box"/>
    <property type="match status" value="1"/>
</dbReference>
<dbReference type="InterPro" id="IPR002035">
    <property type="entry name" value="VWF_A"/>
</dbReference>
<evidence type="ECO:0000313" key="5">
    <source>
        <dbReference type="EMBL" id="EMD38821.1"/>
    </source>
</evidence>
<feature type="compositionally biased region" description="Polar residues" evidence="2">
    <location>
        <begin position="216"/>
        <end position="226"/>
    </location>
</feature>
<evidence type="ECO:0000256" key="1">
    <source>
        <dbReference type="PROSITE-ProRule" id="PRU00175"/>
    </source>
</evidence>
<feature type="region of interest" description="Disordered" evidence="2">
    <location>
        <begin position="204"/>
        <end position="289"/>
    </location>
</feature>
<dbReference type="InterPro" id="IPR051266">
    <property type="entry name" value="CLCR"/>
</dbReference>
<evidence type="ECO:0000259" key="3">
    <source>
        <dbReference type="PROSITE" id="PS50089"/>
    </source>
</evidence>
<dbReference type="PANTHER" id="PTHR10579:SF43">
    <property type="entry name" value="ZINC FINGER (C3HC4-TYPE RING FINGER) FAMILY PROTEIN"/>
    <property type="match status" value="1"/>
</dbReference>
<keyword evidence="1" id="KW-0862">Zinc</keyword>
<dbReference type="STRING" id="914234.M2RJ22"/>
<dbReference type="SUPFAM" id="SSF50729">
    <property type="entry name" value="PH domain-like"/>
    <property type="match status" value="1"/>
</dbReference>
<dbReference type="InterPro" id="IPR013083">
    <property type="entry name" value="Znf_RING/FYVE/PHD"/>
</dbReference>
<accession>M2RJ22</accession>
<dbReference type="Gene3D" id="2.30.29.30">
    <property type="entry name" value="Pleckstrin-homology domain (PH domain)/Phosphotyrosine-binding domain (PTB)"/>
    <property type="match status" value="1"/>
</dbReference>
<dbReference type="HOGENOM" id="CLU_003080_0_0_1"/>
<dbReference type="Gene3D" id="3.30.40.10">
    <property type="entry name" value="Zinc/RING finger domain, C3HC4 (zinc finger)"/>
    <property type="match status" value="1"/>
</dbReference>
<dbReference type="CDD" id="cd13246">
    <property type="entry name" value="PH_Scd1"/>
    <property type="match status" value="1"/>
</dbReference>
<organism evidence="5 6">
    <name type="scientific">Ceriporiopsis subvermispora (strain B)</name>
    <name type="common">White-rot fungus</name>
    <name type="synonym">Gelatoporia subvermispora</name>
    <dbReference type="NCBI Taxonomy" id="914234"/>
    <lineage>
        <taxon>Eukaryota</taxon>
        <taxon>Fungi</taxon>
        <taxon>Dikarya</taxon>
        <taxon>Basidiomycota</taxon>
        <taxon>Agaricomycotina</taxon>
        <taxon>Agaricomycetes</taxon>
        <taxon>Polyporales</taxon>
        <taxon>Gelatoporiaceae</taxon>
        <taxon>Gelatoporia</taxon>
    </lineage>
</organism>
<dbReference type="EMBL" id="KB445794">
    <property type="protein sequence ID" value="EMD38821.1"/>
    <property type="molecule type" value="Genomic_DNA"/>
</dbReference>
<keyword evidence="1" id="KW-0863">Zinc-finger</keyword>
<dbReference type="PANTHER" id="PTHR10579">
    <property type="entry name" value="CALCIUM-ACTIVATED CHLORIDE CHANNEL REGULATOR"/>
    <property type="match status" value="1"/>
</dbReference>
<protein>
    <recommendedName>
        <fullName evidence="7">RING-type domain-containing protein</fullName>
    </recommendedName>
</protein>
<evidence type="ECO:0000256" key="2">
    <source>
        <dbReference type="SAM" id="MobiDB-lite"/>
    </source>
</evidence>
<evidence type="ECO:0000313" key="6">
    <source>
        <dbReference type="Proteomes" id="UP000016930"/>
    </source>
</evidence>
<feature type="region of interest" description="Disordered" evidence="2">
    <location>
        <begin position="90"/>
        <end position="160"/>
    </location>
</feature>
<dbReference type="InterPro" id="IPR011993">
    <property type="entry name" value="PH-like_dom_sf"/>
</dbReference>
<evidence type="ECO:0008006" key="7">
    <source>
        <dbReference type="Google" id="ProtNLM"/>
    </source>
</evidence>
<dbReference type="OrthoDB" id="299997at2759"/>
<dbReference type="PROSITE" id="PS50234">
    <property type="entry name" value="VWFA"/>
    <property type="match status" value="1"/>
</dbReference>
<keyword evidence="6" id="KW-1185">Reference proteome</keyword>
<sequence>MVAAPLPVVSSHDAYDEEDDCPVCLEPLSFSFRLPGEKPHIVPECGHSLHEACFIAVYGPPPGPSRAGGVLRKSNLGVCGVCRRPMKVGDGDGGKSNKLAALTGMGDPTTPSLYPGRDSPSVRSYNGRPSAPPKPYDPNEDDPLEHTGSIKSSNGSDQTQTHYVVAPSIQVRSEFATLQRTGEPSQPLTCIVVVELPGKRPTTHVPGAIMPAPESYRQTSTSSVREGSTYRAEGSTHSVASSPRGEYAVPPGEQQQSFSSHMSPESSQQQLLSPQQEYPEQQPEDDPFSSITEDLRNRIIDWKGHPLSGLGPLQMYDLLSVRRDALVREFYVYLFKEAIICVVEEKKRSLGRLLSGGAASAFSEGGSGAQSPGGGVQRGVLRLKGRIYIRHIKHVTDTSVAGELSLTIDMEDERLDSFILVFRDRSSLETWRAHIQSLVILCQQQGAQAAGAMASGDVPGDRGPDLEEFGGNKKAMRMLSGSTGTTASTADSILQSSARSTVSSSTSYGSGMPTRMAPNAPQKLSPLEEEDELVRYSPAPAPLVAPHMSAGPSNSLAPLPHPPLDLILVISVPGPTATPSTAALKVRVIRTSLDFIISSLGPRDRLSLVTFEVGIGGRVRKTPFLSVGKTQSRTRLHKFVEGIGRRDDGTFGEDEFLVRGSQEEKTDVVTAVNHGLDVVLQRKSRNAVTGMILVSDSADTTRKAQMDLVLARTEAANVPIHSFGYGRSHDPASLWLMSNHTSGSYTFVRDWYDLRDCLAGCIGGMMSIGLLNMKLHMKIVDGQRFRIRKISGGPPTILSSDGRDVDVEIGELRYGERKEILVELELDNSDVSLASPQSHQAPSRPQRALNATDQFNQRMGLDALIDDLPDLADGMMDRMIDEVPVFEVDGSFFDPTAAKNVSRLAHPVLLTVTLLPNRGSRPHTPTPNGSDPVIVRRRMELLASDMITRALVLVSRKNYPQAQKLMSETRRILHTVLQTISQSLPPPNREGATARNRKELLTLSAVRAIQSVLQDMQILSEALEENVDSFAHDHRNFGAQQSMVLRDQKSWSGRSAIERLFWTIDNSIELVARSTDWVARE</sequence>